<keyword evidence="5 6" id="KW-0472">Membrane</keyword>
<sequence length="194" mass="20713">MAAGLPEHVSIVSAVLRPGAAGLSTEQVRGNGLNGPYNPYAARRHASRILTVNLGFVAANPSNKQQKSNDPPDGEIELPTLGRRFGALAIDWALCLLIANLYGEPTRDGWSPVVALIFIYTVFAGFFAQTPGMALTRIAVVDVDRGGAIGPLRGLIRGLLICLVLPMLVFDDRRRGLHDRLAGSIVVPAPRKKA</sequence>
<dbReference type="InterPro" id="IPR051791">
    <property type="entry name" value="Pra-immunoreactive"/>
</dbReference>
<evidence type="ECO:0000256" key="6">
    <source>
        <dbReference type="SAM" id="Phobius"/>
    </source>
</evidence>
<gene>
    <name evidence="8" type="ORF">J2S41_005096</name>
</gene>
<feature type="domain" description="RDD" evidence="7">
    <location>
        <begin position="79"/>
        <end position="183"/>
    </location>
</feature>
<dbReference type="EMBL" id="JAVDYB010000001">
    <property type="protein sequence ID" value="MDR7278318.1"/>
    <property type="molecule type" value="Genomic_DNA"/>
</dbReference>
<dbReference type="InterPro" id="IPR010432">
    <property type="entry name" value="RDD"/>
</dbReference>
<feature type="transmembrane region" description="Helical" evidence="6">
    <location>
        <begin position="85"/>
        <end position="103"/>
    </location>
</feature>
<organism evidence="8 9">
    <name type="scientific">Catenuloplanes atrovinosus</name>
    <dbReference type="NCBI Taxonomy" id="137266"/>
    <lineage>
        <taxon>Bacteria</taxon>
        <taxon>Bacillati</taxon>
        <taxon>Actinomycetota</taxon>
        <taxon>Actinomycetes</taxon>
        <taxon>Micromonosporales</taxon>
        <taxon>Micromonosporaceae</taxon>
        <taxon>Catenuloplanes</taxon>
    </lineage>
</organism>
<evidence type="ECO:0000256" key="5">
    <source>
        <dbReference type="ARBA" id="ARBA00023136"/>
    </source>
</evidence>
<evidence type="ECO:0000256" key="1">
    <source>
        <dbReference type="ARBA" id="ARBA00004651"/>
    </source>
</evidence>
<evidence type="ECO:0000259" key="7">
    <source>
        <dbReference type="Pfam" id="PF06271"/>
    </source>
</evidence>
<keyword evidence="2" id="KW-1003">Cell membrane</keyword>
<evidence type="ECO:0000256" key="3">
    <source>
        <dbReference type="ARBA" id="ARBA00022692"/>
    </source>
</evidence>
<dbReference type="Proteomes" id="UP001183643">
    <property type="component" value="Unassembled WGS sequence"/>
</dbReference>
<dbReference type="GO" id="GO:0005886">
    <property type="term" value="C:plasma membrane"/>
    <property type="evidence" value="ECO:0007669"/>
    <property type="project" value="UniProtKB-SubCell"/>
</dbReference>
<keyword evidence="9" id="KW-1185">Reference proteome</keyword>
<feature type="transmembrane region" description="Helical" evidence="6">
    <location>
        <begin position="148"/>
        <end position="170"/>
    </location>
</feature>
<reference evidence="8" key="1">
    <citation type="submission" date="2023-07" db="EMBL/GenBank/DDBJ databases">
        <title>Sequencing the genomes of 1000 actinobacteria strains.</title>
        <authorList>
            <person name="Klenk H.-P."/>
        </authorList>
    </citation>
    <scope>NUCLEOTIDE SEQUENCE</scope>
    <source>
        <strain evidence="8">DSM 44707</strain>
    </source>
</reference>
<name>A0AAE3YQV5_9ACTN</name>
<protein>
    <submittedName>
        <fullName evidence="8">RDD family membrane protein YckC</fullName>
    </submittedName>
</protein>
<evidence type="ECO:0000256" key="4">
    <source>
        <dbReference type="ARBA" id="ARBA00022989"/>
    </source>
</evidence>
<feature type="transmembrane region" description="Helical" evidence="6">
    <location>
        <begin position="110"/>
        <end position="128"/>
    </location>
</feature>
<keyword evidence="4 6" id="KW-1133">Transmembrane helix</keyword>
<accession>A0AAE3YQV5</accession>
<evidence type="ECO:0000313" key="9">
    <source>
        <dbReference type="Proteomes" id="UP001183643"/>
    </source>
</evidence>
<dbReference type="PANTHER" id="PTHR36115">
    <property type="entry name" value="PROLINE-RICH ANTIGEN HOMOLOG-RELATED"/>
    <property type="match status" value="1"/>
</dbReference>
<dbReference type="Pfam" id="PF06271">
    <property type="entry name" value="RDD"/>
    <property type="match status" value="1"/>
</dbReference>
<comment type="caution">
    <text evidence="8">The sequence shown here is derived from an EMBL/GenBank/DDBJ whole genome shotgun (WGS) entry which is preliminary data.</text>
</comment>
<evidence type="ECO:0000313" key="8">
    <source>
        <dbReference type="EMBL" id="MDR7278318.1"/>
    </source>
</evidence>
<evidence type="ECO:0000256" key="2">
    <source>
        <dbReference type="ARBA" id="ARBA00022475"/>
    </source>
</evidence>
<dbReference type="AlphaFoldDB" id="A0AAE3YQV5"/>
<proteinExistence type="predicted"/>
<keyword evidence="3 6" id="KW-0812">Transmembrane</keyword>
<comment type="subcellular location">
    <subcellularLocation>
        <location evidence="1">Cell membrane</location>
        <topology evidence="1">Multi-pass membrane protein</topology>
    </subcellularLocation>
</comment>
<dbReference type="PANTHER" id="PTHR36115:SF6">
    <property type="entry name" value="PROLINE-RICH ANTIGEN HOMOLOG"/>
    <property type="match status" value="1"/>
</dbReference>